<evidence type="ECO:0000256" key="1">
    <source>
        <dbReference type="SAM" id="MobiDB-lite"/>
    </source>
</evidence>
<feature type="compositionally biased region" description="Polar residues" evidence="1">
    <location>
        <begin position="102"/>
        <end position="116"/>
    </location>
</feature>
<dbReference type="Proteomes" id="UP001307849">
    <property type="component" value="Unassembled WGS sequence"/>
</dbReference>
<organism evidence="2 3">
    <name type="scientific">Arthrobotrys conoides</name>
    <dbReference type="NCBI Taxonomy" id="74498"/>
    <lineage>
        <taxon>Eukaryota</taxon>
        <taxon>Fungi</taxon>
        <taxon>Dikarya</taxon>
        <taxon>Ascomycota</taxon>
        <taxon>Pezizomycotina</taxon>
        <taxon>Orbiliomycetes</taxon>
        <taxon>Orbiliales</taxon>
        <taxon>Orbiliaceae</taxon>
        <taxon>Arthrobotrys</taxon>
    </lineage>
</organism>
<sequence length="116" mass="11910">MEITWEGKATTPIISVSATAFAEAEREGSKLPPVIITTLAGGTRTSYSVRRIRATTTVSESDLPGSRGAELSGGSGTSSPGSMREKPASTILFDLGLREPTANATDSNNTLPLGAG</sequence>
<feature type="region of interest" description="Disordered" evidence="1">
    <location>
        <begin position="54"/>
        <end position="116"/>
    </location>
</feature>
<accession>A0AAN8NML6</accession>
<dbReference type="AlphaFoldDB" id="A0AAN8NML6"/>
<gene>
    <name evidence="2" type="ORF">TWF506_008017</name>
</gene>
<dbReference type="EMBL" id="JAVHJM010000005">
    <property type="protein sequence ID" value="KAK6513578.1"/>
    <property type="molecule type" value="Genomic_DNA"/>
</dbReference>
<name>A0AAN8NML6_9PEZI</name>
<protein>
    <submittedName>
        <fullName evidence="2">Uncharacterized protein</fullName>
    </submittedName>
</protein>
<reference evidence="2 3" key="1">
    <citation type="submission" date="2019-10" db="EMBL/GenBank/DDBJ databases">
        <authorList>
            <person name="Palmer J.M."/>
        </authorList>
    </citation>
    <scope>NUCLEOTIDE SEQUENCE [LARGE SCALE GENOMIC DNA]</scope>
    <source>
        <strain evidence="2 3">TWF506</strain>
    </source>
</reference>
<comment type="caution">
    <text evidence="2">The sequence shown here is derived from an EMBL/GenBank/DDBJ whole genome shotgun (WGS) entry which is preliminary data.</text>
</comment>
<evidence type="ECO:0000313" key="2">
    <source>
        <dbReference type="EMBL" id="KAK6513578.1"/>
    </source>
</evidence>
<keyword evidence="3" id="KW-1185">Reference proteome</keyword>
<evidence type="ECO:0000313" key="3">
    <source>
        <dbReference type="Proteomes" id="UP001307849"/>
    </source>
</evidence>
<proteinExistence type="predicted"/>